<comment type="caution">
    <text evidence="3">The sequence shown here is derived from an EMBL/GenBank/DDBJ whole genome shotgun (WGS) entry which is preliminary data.</text>
</comment>
<dbReference type="EMBL" id="VXRG01000026">
    <property type="protein sequence ID" value="MXY92291.1"/>
    <property type="molecule type" value="Genomic_DNA"/>
</dbReference>
<dbReference type="Pfam" id="PF13561">
    <property type="entry name" value="adh_short_C2"/>
    <property type="match status" value="1"/>
</dbReference>
<dbReference type="FunFam" id="3.40.50.720:FF:000084">
    <property type="entry name" value="Short-chain dehydrogenase reductase"/>
    <property type="match status" value="1"/>
</dbReference>
<proteinExistence type="inferred from homology"/>
<keyword evidence="2" id="KW-0560">Oxidoreductase</keyword>
<dbReference type="AlphaFoldDB" id="A0A6B0YQ51"/>
<gene>
    <name evidence="3" type="ORF">F4Y42_02460</name>
</gene>
<organism evidence="3">
    <name type="scientific">Caldilineaceae bacterium SB0664_bin_27</name>
    <dbReference type="NCBI Taxonomy" id="2605260"/>
    <lineage>
        <taxon>Bacteria</taxon>
        <taxon>Bacillati</taxon>
        <taxon>Chloroflexota</taxon>
        <taxon>Caldilineae</taxon>
        <taxon>Caldilineales</taxon>
        <taxon>Caldilineaceae</taxon>
    </lineage>
</organism>
<dbReference type="PANTHER" id="PTHR42760">
    <property type="entry name" value="SHORT-CHAIN DEHYDROGENASES/REDUCTASES FAMILY MEMBER"/>
    <property type="match status" value="1"/>
</dbReference>
<dbReference type="GO" id="GO:0016616">
    <property type="term" value="F:oxidoreductase activity, acting on the CH-OH group of donors, NAD or NADP as acceptor"/>
    <property type="evidence" value="ECO:0007669"/>
    <property type="project" value="TreeGrafter"/>
</dbReference>
<name>A0A6B0YQ51_9CHLR</name>
<dbReference type="InterPro" id="IPR036291">
    <property type="entry name" value="NAD(P)-bd_dom_sf"/>
</dbReference>
<accession>A0A6B0YQ51</accession>
<evidence type="ECO:0000313" key="3">
    <source>
        <dbReference type="EMBL" id="MXY92291.1"/>
    </source>
</evidence>
<dbReference type="SUPFAM" id="SSF51735">
    <property type="entry name" value="NAD(P)-binding Rossmann-fold domains"/>
    <property type="match status" value="1"/>
</dbReference>
<dbReference type="PANTHER" id="PTHR42760:SF115">
    <property type="entry name" value="3-OXOACYL-[ACYL-CARRIER-PROTEIN] REDUCTASE FABG"/>
    <property type="match status" value="1"/>
</dbReference>
<evidence type="ECO:0000256" key="1">
    <source>
        <dbReference type="ARBA" id="ARBA00006484"/>
    </source>
</evidence>
<evidence type="ECO:0000256" key="2">
    <source>
        <dbReference type="ARBA" id="ARBA00023002"/>
    </source>
</evidence>
<comment type="similarity">
    <text evidence="1">Belongs to the short-chain dehydrogenases/reductases (SDR) family.</text>
</comment>
<sequence length="271" mass="28636">MTHPLFDLTGRVAIVSGAASGMGRITSMGFAEVGADVVLLDINDVGAQETAHEIEKLGRRALPVNCDISDPDRIRAMFEQVDSEFGRVDVLSNIAGEGIRTDPLNLTEDQIQQVMQNLVVGRYICTQEAAKRMMSRGRGSIFSIVSIAGISALGRGHIAYSMAMGAVGAMTRELSTEWSSLGVRVNAIVCAQIMNEDLRVRIEADPVLGASYLRGLPIGRMGDPSDIKGPAIFLASDASSWMTGALIPLDGGNLAKNVSGSHPGMPAVVPA</sequence>
<protein>
    <submittedName>
        <fullName evidence="3">SDR family oxidoreductase</fullName>
    </submittedName>
</protein>
<dbReference type="PRINTS" id="PR00081">
    <property type="entry name" value="GDHRDH"/>
</dbReference>
<reference evidence="3" key="1">
    <citation type="submission" date="2019-09" db="EMBL/GenBank/DDBJ databases">
        <title>Characterisation of the sponge microbiome using genome-centric metagenomics.</title>
        <authorList>
            <person name="Engelberts J.P."/>
            <person name="Robbins S.J."/>
            <person name="De Goeij J.M."/>
            <person name="Aranda M."/>
            <person name="Bell S.C."/>
            <person name="Webster N.S."/>
        </authorList>
    </citation>
    <scope>NUCLEOTIDE SEQUENCE</scope>
    <source>
        <strain evidence="3">SB0664_bin_27</strain>
    </source>
</reference>
<dbReference type="Gene3D" id="3.40.50.720">
    <property type="entry name" value="NAD(P)-binding Rossmann-like Domain"/>
    <property type="match status" value="1"/>
</dbReference>
<dbReference type="InterPro" id="IPR002347">
    <property type="entry name" value="SDR_fam"/>
</dbReference>